<evidence type="ECO:0000313" key="6">
    <source>
        <dbReference type="EMBL" id="CAB4839327.1"/>
    </source>
</evidence>
<dbReference type="AlphaFoldDB" id="A0A6J7B2F5"/>
<dbReference type="EMBL" id="CAFAAN010000001">
    <property type="protein sequence ID" value="CAB4793203.1"/>
    <property type="molecule type" value="Genomic_DNA"/>
</dbReference>
<evidence type="ECO:0000313" key="5">
    <source>
        <dbReference type="EMBL" id="CAB4793203.1"/>
    </source>
</evidence>
<dbReference type="EMBL" id="CAEZUM010000015">
    <property type="protein sequence ID" value="CAB4596211.1"/>
    <property type="molecule type" value="Genomic_DNA"/>
</dbReference>
<dbReference type="EMBL" id="CAEZXC010000006">
    <property type="protein sequence ID" value="CAB4667149.1"/>
    <property type="molecule type" value="Genomic_DNA"/>
</dbReference>
<sequence length="396" mass="43585">MAKKPYTSYSYLPEGQDFTDIELAPEFGRVPAYKGELKPEEKTRAEKLMQDNITISLHDHPVRFPNDMRQTPEYNRTGRQHTAFAGVKESGMTVIFDNMMDGTACVTGNAPWRWLDIITDIGMRQADIAHQGDVIVIRTVEDIHYAKKAGKVGFVFGLEASTPIENEIDRLDVLYGLGIRQIGIAYSDSNSLGSGLNEDVDGGLTDFGRRCVTRMNQLGMAVDISHSSDQTGIDACKVSTKPVFMTHAGAKAIWPIKRMKSDDVLKAVADTGGVIGMSAAPHTTLSKAHPQHSIDSVMDHLMYCIDLVGIEHVAFGPDTLYGDHVGLHTVFSHLLSTAFSEAPKFERVKYVDGLENPTENFWNIAGWLVKNGFSDKDIAAILGGNILRALEGIWVK</sequence>
<dbReference type="GO" id="GO:0070573">
    <property type="term" value="F:metallodipeptidase activity"/>
    <property type="evidence" value="ECO:0007669"/>
    <property type="project" value="InterPro"/>
</dbReference>
<evidence type="ECO:0000313" key="4">
    <source>
        <dbReference type="EMBL" id="CAB4750613.1"/>
    </source>
</evidence>
<dbReference type="EMBL" id="CAFBNM010000003">
    <property type="protein sequence ID" value="CAB4948582.1"/>
    <property type="molecule type" value="Genomic_DNA"/>
</dbReference>
<dbReference type="EMBL" id="CAFBPO010000019">
    <property type="protein sequence ID" value="CAB5027691.1"/>
    <property type="molecule type" value="Genomic_DNA"/>
</dbReference>
<accession>A0A6J7B2F5</accession>
<dbReference type="EMBL" id="CAFBQY010000003">
    <property type="protein sequence ID" value="CAB5070693.1"/>
    <property type="molecule type" value="Genomic_DNA"/>
</dbReference>
<name>A0A6J7B2F5_9ZZZZ</name>
<proteinExistence type="predicted"/>
<dbReference type="EMBL" id="CAFBOO010000001">
    <property type="protein sequence ID" value="CAB4976571.1"/>
    <property type="molecule type" value="Genomic_DNA"/>
</dbReference>
<dbReference type="PANTHER" id="PTHR10443:SF12">
    <property type="entry name" value="DIPEPTIDASE"/>
    <property type="match status" value="1"/>
</dbReference>
<dbReference type="EMBL" id="CAEZYT010000005">
    <property type="protein sequence ID" value="CAB4728838.1"/>
    <property type="molecule type" value="Genomic_DNA"/>
</dbReference>
<dbReference type="InterPro" id="IPR008257">
    <property type="entry name" value="Pept_M19"/>
</dbReference>
<gene>
    <name evidence="1" type="ORF">UFOPK1824_00375</name>
    <name evidence="2" type="ORF">UFOPK2340_00191</name>
    <name evidence="3" type="ORF">UFOPK2772_00176</name>
    <name evidence="4" type="ORF">UFOPK2850_00376</name>
    <name evidence="5" type="ORF">UFOPK3027_00091</name>
    <name evidence="6" type="ORF">UFOPK3256_00034</name>
    <name evidence="7" type="ORF">UFOPK3827_00395</name>
    <name evidence="8" type="ORF">UFOPK3982_00134</name>
    <name evidence="9" type="ORF">UFOPK4120_01292</name>
    <name evidence="10" type="ORF">UFOPK4404_00406</name>
</gene>
<evidence type="ECO:0000313" key="10">
    <source>
        <dbReference type="EMBL" id="CAB5070693.1"/>
    </source>
</evidence>
<dbReference type="PANTHER" id="PTHR10443">
    <property type="entry name" value="MICROSOMAL DIPEPTIDASE"/>
    <property type="match status" value="1"/>
</dbReference>
<evidence type="ECO:0000313" key="2">
    <source>
        <dbReference type="EMBL" id="CAB4667149.1"/>
    </source>
</evidence>
<evidence type="ECO:0000313" key="8">
    <source>
        <dbReference type="EMBL" id="CAB4976571.1"/>
    </source>
</evidence>
<dbReference type="InterPro" id="IPR032466">
    <property type="entry name" value="Metal_Hydrolase"/>
</dbReference>
<dbReference type="Pfam" id="PF01244">
    <property type="entry name" value="Peptidase_M19"/>
    <property type="match status" value="1"/>
</dbReference>
<reference evidence="6" key="1">
    <citation type="submission" date="2020-05" db="EMBL/GenBank/DDBJ databases">
        <authorList>
            <person name="Chiriac C."/>
            <person name="Salcher M."/>
            <person name="Ghai R."/>
            <person name="Kavagutti S V."/>
        </authorList>
    </citation>
    <scope>NUCLEOTIDE SEQUENCE</scope>
</reference>
<evidence type="ECO:0000313" key="1">
    <source>
        <dbReference type="EMBL" id="CAB4596211.1"/>
    </source>
</evidence>
<evidence type="ECO:0000313" key="7">
    <source>
        <dbReference type="EMBL" id="CAB4948582.1"/>
    </source>
</evidence>
<organism evidence="6">
    <name type="scientific">freshwater metagenome</name>
    <dbReference type="NCBI Taxonomy" id="449393"/>
    <lineage>
        <taxon>unclassified sequences</taxon>
        <taxon>metagenomes</taxon>
        <taxon>ecological metagenomes</taxon>
    </lineage>
</organism>
<dbReference type="SUPFAM" id="SSF51556">
    <property type="entry name" value="Metallo-dependent hydrolases"/>
    <property type="match status" value="1"/>
</dbReference>
<dbReference type="GO" id="GO:0006508">
    <property type="term" value="P:proteolysis"/>
    <property type="evidence" value="ECO:0007669"/>
    <property type="project" value="InterPro"/>
</dbReference>
<dbReference type="PROSITE" id="PS51365">
    <property type="entry name" value="RENAL_DIPEPTIDASE_2"/>
    <property type="match status" value="1"/>
</dbReference>
<evidence type="ECO:0000313" key="3">
    <source>
        <dbReference type="EMBL" id="CAB4728838.1"/>
    </source>
</evidence>
<dbReference type="Gene3D" id="3.20.20.140">
    <property type="entry name" value="Metal-dependent hydrolases"/>
    <property type="match status" value="1"/>
</dbReference>
<protein>
    <submittedName>
        <fullName evidence="6">Unannotated protein</fullName>
    </submittedName>
</protein>
<dbReference type="EMBL" id="CAEZZH010000003">
    <property type="protein sequence ID" value="CAB4750613.1"/>
    <property type="molecule type" value="Genomic_DNA"/>
</dbReference>
<evidence type="ECO:0000313" key="9">
    <source>
        <dbReference type="EMBL" id="CAB5027691.1"/>
    </source>
</evidence>
<dbReference type="EMBL" id="CAFAZW010000001">
    <property type="protein sequence ID" value="CAB4839327.1"/>
    <property type="molecule type" value="Genomic_DNA"/>
</dbReference>